<proteinExistence type="predicted"/>
<sequence length="195" mass="19892">ISAPVFGFSYTEGAGGFADIYPLIAESKSISVTNITYGFSLNSAIGSLPGAPNATLQTVTDYGNYYDTAGTYVGPWDASVAGLAPSKWTNSANVYSDLAQYVYTVGVGTGTSTFGVAPEVSINSGWGDNYTPVSPEIGVLGNKRSTDISGYRTVTAAACGWATPSSGQCSAGNTVTVGTGGVVSYNACYALCKSQ</sequence>
<name>A0A0F3GZ80_9BACT</name>
<reference evidence="1 2" key="1">
    <citation type="submission" date="2015-02" db="EMBL/GenBank/DDBJ databases">
        <title>Single-cell genomics of uncultivated deep-branching MTB reveals a conserved set of magnetosome genes.</title>
        <authorList>
            <person name="Kolinko S."/>
            <person name="Richter M."/>
            <person name="Glockner F.O."/>
            <person name="Brachmann A."/>
            <person name="Schuler D."/>
        </authorList>
    </citation>
    <scope>NUCLEOTIDE SEQUENCE [LARGE SCALE GENOMIC DNA]</scope>
    <source>
        <strain evidence="1">TM-1</strain>
    </source>
</reference>
<comment type="caution">
    <text evidence="1">The sequence shown here is derived from an EMBL/GenBank/DDBJ whole genome shotgun (WGS) entry which is preliminary data.</text>
</comment>
<feature type="non-terminal residue" evidence="1">
    <location>
        <position position="1"/>
    </location>
</feature>
<dbReference type="AlphaFoldDB" id="A0A0F3GZ80"/>
<protein>
    <submittedName>
        <fullName evidence="1">Uncharacterized protein</fullName>
    </submittedName>
</protein>
<dbReference type="Proteomes" id="UP000033423">
    <property type="component" value="Unassembled WGS sequence"/>
</dbReference>
<organism evidence="1 2">
    <name type="scientific">Candidatus Magnetobacterium bavaricum</name>
    <dbReference type="NCBI Taxonomy" id="29290"/>
    <lineage>
        <taxon>Bacteria</taxon>
        <taxon>Pseudomonadati</taxon>
        <taxon>Nitrospirota</taxon>
        <taxon>Thermodesulfovibrionia</taxon>
        <taxon>Thermodesulfovibrionales</taxon>
        <taxon>Candidatus Magnetobacteriaceae</taxon>
        <taxon>Candidatus Magnetobacterium</taxon>
    </lineage>
</organism>
<evidence type="ECO:0000313" key="1">
    <source>
        <dbReference type="EMBL" id="KJU87195.1"/>
    </source>
</evidence>
<accession>A0A0F3GZ80</accession>
<evidence type="ECO:0000313" key="2">
    <source>
        <dbReference type="Proteomes" id="UP000033423"/>
    </source>
</evidence>
<gene>
    <name evidence="1" type="ORF">MBAV_000611</name>
</gene>
<dbReference type="EMBL" id="LACI01000277">
    <property type="protein sequence ID" value="KJU87195.1"/>
    <property type="molecule type" value="Genomic_DNA"/>
</dbReference>
<keyword evidence="2" id="KW-1185">Reference proteome</keyword>